<sequence>MPNTRAMRAANAAPDADCQPSDDSYYDEVTEQSPKRAPEPVQAPERAGANARMDTETFLANMMESFVKMQAETNRCLVETLRSLPNNSGPWQSPLPTSTPTPSPAAVSTGGNFAKCTARFNGFTHEPEVLEAFIDAVQIYKEREYFSDPPDLWRKCSEFS</sequence>
<proteinExistence type="predicted"/>
<name>A0A922SE56_SPOEX</name>
<dbReference type="EMBL" id="JACEFF010000611">
    <property type="protein sequence ID" value="KAH9634396.1"/>
    <property type="molecule type" value="Genomic_DNA"/>
</dbReference>
<dbReference type="Proteomes" id="UP000814243">
    <property type="component" value="Unassembled WGS sequence"/>
</dbReference>
<reference evidence="2" key="1">
    <citation type="journal article" date="2021" name="G3 (Bethesda)">
        <title>Genome and transcriptome analysis of the beet armyworm Spodoptera exigua reveals targets for pest control. .</title>
        <authorList>
            <person name="Simon S."/>
            <person name="Breeschoten T."/>
            <person name="Jansen H.J."/>
            <person name="Dirks R.P."/>
            <person name="Schranz M.E."/>
            <person name="Ros V.I.D."/>
        </authorList>
    </citation>
    <scope>NUCLEOTIDE SEQUENCE</scope>
    <source>
        <strain evidence="2">TB_SE_WUR_2020</strain>
    </source>
</reference>
<accession>A0A922SE56</accession>
<feature type="region of interest" description="Disordered" evidence="1">
    <location>
        <begin position="86"/>
        <end position="108"/>
    </location>
</feature>
<gene>
    <name evidence="2" type="ORF">HF086_000222</name>
</gene>
<comment type="caution">
    <text evidence="2">The sequence shown here is derived from an EMBL/GenBank/DDBJ whole genome shotgun (WGS) entry which is preliminary data.</text>
</comment>
<feature type="region of interest" description="Disordered" evidence="1">
    <location>
        <begin position="1"/>
        <end position="49"/>
    </location>
</feature>
<evidence type="ECO:0000313" key="3">
    <source>
        <dbReference type="Proteomes" id="UP000814243"/>
    </source>
</evidence>
<feature type="compositionally biased region" description="Low complexity" evidence="1">
    <location>
        <begin position="1"/>
        <end position="17"/>
    </location>
</feature>
<dbReference type="AlphaFoldDB" id="A0A922SE56"/>
<evidence type="ECO:0000313" key="2">
    <source>
        <dbReference type="EMBL" id="KAH9634396.1"/>
    </source>
</evidence>
<evidence type="ECO:0000256" key="1">
    <source>
        <dbReference type="SAM" id="MobiDB-lite"/>
    </source>
</evidence>
<protein>
    <submittedName>
        <fullName evidence="2">Uncharacterized protein</fullName>
    </submittedName>
</protein>
<organism evidence="2 3">
    <name type="scientific">Spodoptera exigua</name>
    <name type="common">Beet armyworm</name>
    <name type="synonym">Noctua fulgens</name>
    <dbReference type="NCBI Taxonomy" id="7107"/>
    <lineage>
        <taxon>Eukaryota</taxon>
        <taxon>Metazoa</taxon>
        <taxon>Ecdysozoa</taxon>
        <taxon>Arthropoda</taxon>
        <taxon>Hexapoda</taxon>
        <taxon>Insecta</taxon>
        <taxon>Pterygota</taxon>
        <taxon>Neoptera</taxon>
        <taxon>Endopterygota</taxon>
        <taxon>Lepidoptera</taxon>
        <taxon>Glossata</taxon>
        <taxon>Ditrysia</taxon>
        <taxon>Noctuoidea</taxon>
        <taxon>Noctuidae</taxon>
        <taxon>Amphipyrinae</taxon>
        <taxon>Spodoptera</taxon>
    </lineage>
</organism>